<protein>
    <submittedName>
        <fullName evidence="1">Uncharacterized protein</fullName>
    </submittedName>
</protein>
<dbReference type="AlphaFoldDB" id="A0A391NPZ7"/>
<gene>
    <name evidence="1" type="ORF">KIPB_006961</name>
</gene>
<evidence type="ECO:0000313" key="2">
    <source>
        <dbReference type="Proteomes" id="UP000265618"/>
    </source>
</evidence>
<sequence length="27" mass="2931">EVVALRSFSTRIHQVGAAVKYRGTDGI</sequence>
<keyword evidence="2" id="KW-1185">Reference proteome</keyword>
<dbReference type="Proteomes" id="UP000265618">
    <property type="component" value="Unassembled WGS sequence"/>
</dbReference>
<organism evidence="1 2">
    <name type="scientific">Kipferlia bialata</name>
    <dbReference type="NCBI Taxonomy" id="797122"/>
    <lineage>
        <taxon>Eukaryota</taxon>
        <taxon>Metamonada</taxon>
        <taxon>Carpediemonas-like organisms</taxon>
        <taxon>Kipferlia</taxon>
    </lineage>
</organism>
<proteinExistence type="predicted"/>
<dbReference type="EMBL" id="BDIP01001879">
    <property type="protein sequence ID" value="GCA62960.1"/>
    <property type="molecule type" value="Genomic_DNA"/>
</dbReference>
<feature type="non-terminal residue" evidence="1">
    <location>
        <position position="1"/>
    </location>
</feature>
<evidence type="ECO:0000313" key="1">
    <source>
        <dbReference type="EMBL" id="GCA62960.1"/>
    </source>
</evidence>
<comment type="caution">
    <text evidence="1">The sequence shown here is derived from an EMBL/GenBank/DDBJ whole genome shotgun (WGS) entry which is preliminary data.</text>
</comment>
<reference evidence="1 2" key="1">
    <citation type="journal article" date="2018" name="PLoS ONE">
        <title>The draft genome of Kipferlia bialata reveals reductive genome evolution in fornicate parasites.</title>
        <authorList>
            <person name="Tanifuji G."/>
            <person name="Takabayashi S."/>
            <person name="Kume K."/>
            <person name="Takagi M."/>
            <person name="Nakayama T."/>
            <person name="Kamikawa R."/>
            <person name="Inagaki Y."/>
            <person name="Hashimoto T."/>
        </authorList>
    </citation>
    <scope>NUCLEOTIDE SEQUENCE [LARGE SCALE GENOMIC DNA]</scope>
    <source>
        <strain evidence="1">NY0173</strain>
    </source>
</reference>
<accession>A0A391NPZ7</accession>
<name>A0A391NPZ7_9EUKA</name>